<dbReference type="PANTHER" id="PTHR46696:SF1">
    <property type="entry name" value="CYTOCHROME P450 YJIB-RELATED"/>
    <property type="match status" value="1"/>
</dbReference>
<dbReference type="PRINTS" id="PR00385">
    <property type="entry name" value="P450"/>
</dbReference>
<gene>
    <name evidence="3" type="ORF">ACFQ3T_11950</name>
</gene>
<organism evidence="3 4">
    <name type="scientific">Saccharothrix hoggarensis</name>
    <dbReference type="NCBI Taxonomy" id="913853"/>
    <lineage>
        <taxon>Bacteria</taxon>
        <taxon>Bacillati</taxon>
        <taxon>Actinomycetota</taxon>
        <taxon>Actinomycetes</taxon>
        <taxon>Pseudonocardiales</taxon>
        <taxon>Pseudonocardiaceae</taxon>
        <taxon>Saccharothrix</taxon>
    </lineage>
</organism>
<dbReference type="PANTHER" id="PTHR46696">
    <property type="entry name" value="P450, PUTATIVE (EUROFUNG)-RELATED"/>
    <property type="match status" value="1"/>
</dbReference>
<dbReference type="InterPro" id="IPR001128">
    <property type="entry name" value="Cyt_P450"/>
</dbReference>
<dbReference type="InterPro" id="IPR017972">
    <property type="entry name" value="Cyt_P450_CS"/>
</dbReference>
<evidence type="ECO:0000256" key="2">
    <source>
        <dbReference type="RuleBase" id="RU000461"/>
    </source>
</evidence>
<protein>
    <submittedName>
        <fullName evidence="3">Cytochrome P450</fullName>
    </submittedName>
</protein>
<evidence type="ECO:0000256" key="1">
    <source>
        <dbReference type="ARBA" id="ARBA00010617"/>
    </source>
</evidence>
<keyword evidence="2" id="KW-0408">Iron</keyword>
<accession>A0ABW3QT49</accession>
<dbReference type="RefSeq" id="WP_380723303.1">
    <property type="nucleotide sequence ID" value="NZ_JBHTLK010000048.1"/>
</dbReference>
<keyword evidence="2" id="KW-0349">Heme</keyword>
<dbReference type="InterPro" id="IPR002397">
    <property type="entry name" value="Cyt_P450_B"/>
</dbReference>
<keyword evidence="2" id="KW-0503">Monooxygenase</keyword>
<keyword evidence="2" id="KW-0479">Metal-binding</keyword>
<name>A0ABW3QT49_9PSEU</name>
<reference evidence="4" key="1">
    <citation type="journal article" date="2019" name="Int. J. Syst. Evol. Microbiol.">
        <title>The Global Catalogue of Microorganisms (GCM) 10K type strain sequencing project: providing services to taxonomists for standard genome sequencing and annotation.</title>
        <authorList>
            <consortium name="The Broad Institute Genomics Platform"/>
            <consortium name="The Broad Institute Genome Sequencing Center for Infectious Disease"/>
            <person name="Wu L."/>
            <person name="Ma J."/>
        </authorList>
    </citation>
    <scope>NUCLEOTIDE SEQUENCE [LARGE SCALE GENOMIC DNA]</scope>
    <source>
        <strain evidence="4">CCUG 60214</strain>
    </source>
</reference>
<dbReference type="PRINTS" id="PR00359">
    <property type="entry name" value="BP450"/>
</dbReference>
<sequence length="427" mass="45659">MDTTAPDLGMDLAEAARDPDLAVLAEVLHTTGPVVRAPYPAGGYVWVVTEPGIARKVLSDTRLVKDAALAPPHWTEVFTVLGTRSRPHPGLIAVEGAQHRRLRNVHAPAFTPRRIRALEPRIRAACDERLDRIATMGANPVDVVAEYCYPVPLTVIGELLGIPPTAHADLRQATEDIAYGAEHSVRKAGRALLAHWVERAVESKRDQPGEDFISDLVAVHEADPDLLQAEELTAAVTGLIFAGHETTAGLLASLLMTVVTDPEAREAAKTDAGAAALVEETLRLFPPVPNTTWRFAAEPLTIGGHEVPRGAAVLVSILAVNRCPVNHGAVDGAENGAENGAPSAERDHLSFGYGPHYCIGAGLSRTEARIAVRAFVDRFPDVKLAVDQSELTWDSSLPLRRLRSLPVSLTADHTSGSDHVEDSGRAA</sequence>
<dbReference type="InterPro" id="IPR036396">
    <property type="entry name" value="Cyt_P450_sf"/>
</dbReference>
<keyword evidence="2" id="KW-0560">Oxidoreductase</keyword>
<evidence type="ECO:0000313" key="3">
    <source>
        <dbReference type="EMBL" id="MFD1147841.1"/>
    </source>
</evidence>
<proteinExistence type="inferred from homology"/>
<dbReference type="Pfam" id="PF00067">
    <property type="entry name" value="p450"/>
    <property type="match status" value="2"/>
</dbReference>
<comment type="similarity">
    <text evidence="1 2">Belongs to the cytochrome P450 family.</text>
</comment>
<keyword evidence="4" id="KW-1185">Reference proteome</keyword>
<evidence type="ECO:0000313" key="4">
    <source>
        <dbReference type="Proteomes" id="UP001597168"/>
    </source>
</evidence>
<dbReference type="PROSITE" id="PS00086">
    <property type="entry name" value="CYTOCHROME_P450"/>
    <property type="match status" value="1"/>
</dbReference>
<dbReference type="Gene3D" id="1.10.630.10">
    <property type="entry name" value="Cytochrome P450"/>
    <property type="match status" value="1"/>
</dbReference>
<dbReference type="EMBL" id="JBHTLK010000048">
    <property type="protein sequence ID" value="MFD1147841.1"/>
    <property type="molecule type" value="Genomic_DNA"/>
</dbReference>
<comment type="caution">
    <text evidence="3">The sequence shown here is derived from an EMBL/GenBank/DDBJ whole genome shotgun (WGS) entry which is preliminary data.</text>
</comment>
<dbReference type="Proteomes" id="UP001597168">
    <property type="component" value="Unassembled WGS sequence"/>
</dbReference>
<dbReference type="SUPFAM" id="SSF48264">
    <property type="entry name" value="Cytochrome P450"/>
    <property type="match status" value="1"/>
</dbReference>